<dbReference type="GO" id="GO:0005737">
    <property type="term" value="C:cytoplasm"/>
    <property type="evidence" value="ECO:0007669"/>
    <property type="project" value="TreeGrafter"/>
</dbReference>
<dbReference type="EMBL" id="MJEQ01037187">
    <property type="protein sequence ID" value="OIT03260.1"/>
    <property type="molecule type" value="Genomic_DNA"/>
</dbReference>
<gene>
    <name evidence="3" type="ORF">A4A49_12705</name>
</gene>
<dbReference type="OMA" id="WKIGAPR"/>
<dbReference type="PANTHER" id="PTHR43735:SF18">
    <property type="entry name" value="APOPTOSIS-INDUCING FACTOR HOMOLOG B-LIKE"/>
    <property type="match status" value="1"/>
</dbReference>
<organism evidence="3 4">
    <name type="scientific">Nicotiana attenuata</name>
    <name type="common">Coyote tobacco</name>
    <dbReference type="NCBI Taxonomy" id="49451"/>
    <lineage>
        <taxon>Eukaryota</taxon>
        <taxon>Viridiplantae</taxon>
        <taxon>Streptophyta</taxon>
        <taxon>Embryophyta</taxon>
        <taxon>Tracheophyta</taxon>
        <taxon>Spermatophyta</taxon>
        <taxon>Magnoliopsida</taxon>
        <taxon>eudicotyledons</taxon>
        <taxon>Gunneridae</taxon>
        <taxon>Pentapetalae</taxon>
        <taxon>asterids</taxon>
        <taxon>lamiids</taxon>
        <taxon>Solanales</taxon>
        <taxon>Solanaceae</taxon>
        <taxon>Nicotianoideae</taxon>
        <taxon>Nicotianeae</taxon>
        <taxon>Nicotiana</taxon>
    </lineage>
</organism>
<dbReference type="PANTHER" id="PTHR43735">
    <property type="entry name" value="APOPTOSIS-INDUCING FACTOR 1"/>
    <property type="match status" value="1"/>
</dbReference>
<comment type="function">
    <text evidence="1">Putative FAD-dependent oxidoreductase.</text>
</comment>
<evidence type="ECO:0000259" key="2">
    <source>
        <dbReference type="Pfam" id="PF07992"/>
    </source>
</evidence>
<reference evidence="3" key="1">
    <citation type="submission" date="2016-11" db="EMBL/GenBank/DDBJ databases">
        <title>The genome of Nicotiana attenuata.</title>
        <authorList>
            <person name="Xu S."/>
            <person name="Brockmoeller T."/>
            <person name="Gaquerel E."/>
            <person name="Navarro A."/>
            <person name="Kuhl H."/>
            <person name="Gase K."/>
            <person name="Ling Z."/>
            <person name="Zhou W."/>
            <person name="Kreitzer C."/>
            <person name="Stanke M."/>
            <person name="Tang H."/>
            <person name="Lyons E."/>
            <person name="Pandey P."/>
            <person name="Pandey S.P."/>
            <person name="Timmermann B."/>
            <person name="Baldwin I.T."/>
        </authorList>
    </citation>
    <scope>NUCLEOTIDE SEQUENCE [LARGE SCALE GENOMIC DNA]</scope>
    <source>
        <strain evidence="3">UT</strain>
    </source>
</reference>
<dbReference type="FunFam" id="3.50.50.100:FF:000006">
    <property type="entry name" value="apoptosis-inducing factor 2"/>
    <property type="match status" value="1"/>
</dbReference>
<dbReference type="Pfam" id="PF07992">
    <property type="entry name" value="Pyr_redox_2"/>
    <property type="match status" value="1"/>
</dbReference>
<accession>A0A1J6IFU8</accession>
<evidence type="ECO:0000313" key="3">
    <source>
        <dbReference type="EMBL" id="OIT03260.1"/>
    </source>
</evidence>
<dbReference type="PRINTS" id="PR00368">
    <property type="entry name" value="FADPNR"/>
</dbReference>
<evidence type="ECO:0000313" key="4">
    <source>
        <dbReference type="Proteomes" id="UP000187609"/>
    </source>
</evidence>
<sequence length="363" mass="39501">MSMADTGGEKKKVVIIGGGVAGSLIAKTLQDEANVFLIDTKEYFEIPWAALRSMCDPSFAKRAIFSHSEYLPHGHVITSSAVDITDKEVVTAKGDRVAYDYVVIATGHSDVSGYTKDEKLSQYQTDHEKIKSASSILIIGGGQTGVELAAEISVDYPDKKVTIVHRGSMLLEFIGERASKKVVNWLKSRNVEIILGQSVDVTAVKDGHVYKTSGGETIDAECHFICIGKPIGSGWIKETALKDSLDIHGRLMVDSNLRVKGRSNVFGIGDITDIPELKLGYLAQRHAVVAAKNIRLLMKNPSDNNLNVYKAALPLSLIALGRREAVAQFYCLSMIGRIPGMIKSGDLFVGRTRRQLGLLPELS</sequence>
<dbReference type="InterPro" id="IPR036188">
    <property type="entry name" value="FAD/NAD-bd_sf"/>
</dbReference>
<comment type="caution">
    <text evidence="3">The sequence shown here is derived from an EMBL/GenBank/DDBJ whole genome shotgun (WGS) entry which is preliminary data.</text>
</comment>
<proteinExistence type="predicted"/>
<dbReference type="AlphaFoldDB" id="A0A1J6IFU8"/>
<evidence type="ECO:0000256" key="1">
    <source>
        <dbReference type="ARBA" id="ARBA00057036"/>
    </source>
</evidence>
<dbReference type="GO" id="GO:0050660">
    <property type="term" value="F:flavin adenine dinucleotide binding"/>
    <property type="evidence" value="ECO:0007669"/>
    <property type="project" value="TreeGrafter"/>
</dbReference>
<keyword evidence="4" id="KW-1185">Reference proteome</keyword>
<dbReference type="KEGG" id="nau:109225378"/>
<dbReference type="Gene3D" id="3.50.50.100">
    <property type="match status" value="1"/>
</dbReference>
<dbReference type="Proteomes" id="UP000187609">
    <property type="component" value="Unassembled WGS sequence"/>
</dbReference>
<name>A0A1J6IFU8_NICAT</name>
<dbReference type="SUPFAM" id="SSF51905">
    <property type="entry name" value="FAD/NAD(P)-binding domain"/>
    <property type="match status" value="1"/>
</dbReference>
<dbReference type="GO" id="GO:0004174">
    <property type="term" value="F:electron-transferring-flavoprotein dehydrogenase activity"/>
    <property type="evidence" value="ECO:0007669"/>
    <property type="project" value="TreeGrafter"/>
</dbReference>
<dbReference type="Gramene" id="OIT03260">
    <property type="protein sequence ID" value="OIT03260"/>
    <property type="gene ID" value="A4A49_12705"/>
</dbReference>
<dbReference type="SMR" id="A0A1J6IFU8"/>
<dbReference type="InterPro" id="IPR023753">
    <property type="entry name" value="FAD/NAD-binding_dom"/>
</dbReference>
<feature type="domain" description="FAD/NAD(P)-binding" evidence="2">
    <location>
        <begin position="11"/>
        <end position="277"/>
    </location>
</feature>
<dbReference type="OrthoDB" id="202203at2759"/>
<dbReference type="STRING" id="49451.A0A1J6IFU8"/>
<protein>
    <recommendedName>
        <fullName evidence="2">FAD/NAD(P)-binding domain-containing protein</fullName>
    </recommendedName>
</protein>